<protein>
    <submittedName>
        <fullName evidence="10">Ger(X)C family spore germination protein</fullName>
    </submittedName>
</protein>
<dbReference type="GO" id="GO:0016020">
    <property type="term" value="C:membrane"/>
    <property type="evidence" value="ECO:0007669"/>
    <property type="project" value="UniProtKB-SubCell"/>
</dbReference>
<keyword evidence="3" id="KW-0309">Germination</keyword>
<dbReference type="InterPro" id="IPR057336">
    <property type="entry name" value="GerAC_N"/>
</dbReference>
<comment type="similarity">
    <text evidence="2">Belongs to the GerABKC lipoprotein family.</text>
</comment>
<keyword evidence="4" id="KW-0732">Signal</keyword>
<keyword evidence="7" id="KW-0449">Lipoprotein</keyword>
<evidence type="ECO:0000259" key="9">
    <source>
        <dbReference type="Pfam" id="PF25198"/>
    </source>
</evidence>
<gene>
    <name evidence="10" type="ORF">EDM56_09850</name>
</gene>
<keyword evidence="11" id="KW-1185">Reference proteome</keyword>
<organism evidence="10 11">
    <name type="scientific">Brevibacillus fluminis</name>
    <dbReference type="NCBI Taxonomy" id="511487"/>
    <lineage>
        <taxon>Bacteria</taxon>
        <taxon>Bacillati</taxon>
        <taxon>Bacillota</taxon>
        <taxon>Bacilli</taxon>
        <taxon>Bacillales</taxon>
        <taxon>Paenibacillaceae</taxon>
        <taxon>Brevibacillus</taxon>
    </lineage>
</organism>
<reference evidence="10 11" key="1">
    <citation type="submission" date="2018-10" db="EMBL/GenBank/DDBJ databases">
        <title>Phylogenomics of Brevibacillus.</title>
        <authorList>
            <person name="Dunlap C."/>
        </authorList>
    </citation>
    <scope>NUCLEOTIDE SEQUENCE [LARGE SCALE GENOMIC DNA]</scope>
    <source>
        <strain evidence="10 11">JCM 15716</strain>
    </source>
</reference>
<evidence type="ECO:0000313" key="10">
    <source>
        <dbReference type="EMBL" id="RNB89491.1"/>
    </source>
</evidence>
<comment type="caution">
    <text evidence="10">The sequence shown here is derived from an EMBL/GenBank/DDBJ whole genome shotgun (WGS) entry which is preliminary data.</text>
</comment>
<dbReference type="InterPro" id="IPR008844">
    <property type="entry name" value="Spore_GerAC-like"/>
</dbReference>
<evidence type="ECO:0000256" key="3">
    <source>
        <dbReference type="ARBA" id="ARBA00022544"/>
    </source>
</evidence>
<comment type="subcellular location">
    <subcellularLocation>
        <location evidence="1">Membrane</location>
        <topology evidence="1">Lipid-anchor</topology>
    </subcellularLocation>
</comment>
<dbReference type="PROSITE" id="PS51257">
    <property type="entry name" value="PROKAR_LIPOPROTEIN"/>
    <property type="match status" value="1"/>
</dbReference>
<dbReference type="Proteomes" id="UP000271031">
    <property type="component" value="Unassembled WGS sequence"/>
</dbReference>
<dbReference type="AlphaFoldDB" id="A0A3M8DPV7"/>
<evidence type="ECO:0000259" key="8">
    <source>
        <dbReference type="Pfam" id="PF05504"/>
    </source>
</evidence>
<dbReference type="EMBL" id="RHHQ01000008">
    <property type="protein sequence ID" value="RNB89491.1"/>
    <property type="molecule type" value="Genomic_DNA"/>
</dbReference>
<dbReference type="NCBIfam" id="TIGR02887">
    <property type="entry name" value="spore_ger_x_C"/>
    <property type="match status" value="1"/>
</dbReference>
<name>A0A3M8DPV7_9BACL</name>
<dbReference type="Gene3D" id="3.30.300.210">
    <property type="entry name" value="Nutrient germinant receptor protein C, domain 3"/>
    <property type="match status" value="1"/>
</dbReference>
<dbReference type="PANTHER" id="PTHR35789:SF1">
    <property type="entry name" value="SPORE GERMINATION PROTEIN B3"/>
    <property type="match status" value="1"/>
</dbReference>
<feature type="domain" description="Spore germination protein N-terminal" evidence="9">
    <location>
        <begin position="28"/>
        <end position="198"/>
    </location>
</feature>
<evidence type="ECO:0000256" key="5">
    <source>
        <dbReference type="ARBA" id="ARBA00023136"/>
    </source>
</evidence>
<feature type="domain" description="Spore germination GerAC-like C-terminal" evidence="8">
    <location>
        <begin position="212"/>
        <end position="383"/>
    </location>
</feature>
<evidence type="ECO:0000313" key="11">
    <source>
        <dbReference type="Proteomes" id="UP000271031"/>
    </source>
</evidence>
<dbReference type="Pfam" id="PF25198">
    <property type="entry name" value="Spore_GerAC_N"/>
    <property type="match status" value="1"/>
</dbReference>
<evidence type="ECO:0000256" key="7">
    <source>
        <dbReference type="ARBA" id="ARBA00023288"/>
    </source>
</evidence>
<dbReference type="GO" id="GO:0009847">
    <property type="term" value="P:spore germination"/>
    <property type="evidence" value="ECO:0007669"/>
    <property type="project" value="InterPro"/>
</dbReference>
<dbReference type="Pfam" id="PF05504">
    <property type="entry name" value="Spore_GerAC"/>
    <property type="match status" value="1"/>
</dbReference>
<dbReference type="InterPro" id="IPR038501">
    <property type="entry name" value="Spore_GerAC_C_sf"/>
</dbReference>
<keyword evidence="5" id="KW-0472">Membrane</keyword>
<evidence type="ECO:0000256" key="1">
    <source>
        <dbReference type="ARBA" id="ARBA00004635"/>
    </source>
</evidence>
<dbReference type="PANTHER" id="PTHR35789">
    <property type="entry name" value="SPORE GERMINATION PROTEIN B3"/>
    <property type="match status" value="1"/>
</dbReference>
<evidence type="ECO:0000256" key="6">
    <source>
        <dbReference type="ARBA" id="ARBA00023139"/>
    </source>
</evidence>
<keyword evidence="6" id="KW-0564">Palmitate</keyword>
<dbReference type="OrthoDB" id="2569624at2"/>
<sequence>MGKMEKTTRKSVAILLLCIALLSAGCWDRREIEDMGMVVGVAIDKGKGKQKNKIVITNQFVNTLTGKKEEATVHRAYNLESAEINVYETSKYMSTLTDNTPYYTHLKVIVISEDIATSVDLMNLINWFLRDRQLRRTINIVIAKGSAKEILKKETEKGEIPSIEIWGTTKNYKDTAKIPIFLTIGEMGMNMTQKKSYLVQRIEPQKKWVKLSGAAVISGKERKLIGWLNDQDMLGLKFLQGGKQATGSGVIPVIDPDTKNPIVYEYKKIKSTINSIGKGDQLAFDVKITSEGLIDEDWNPNEDAFKEAYIKKAEKLIENQVKANVEKLLAKMQKKLKADVCGFGTRLKIQDYKTWKRLRDNWDQEFSKASINVSVKIHVREFGGKGKKKI</sequence>
<proteinExistence type="inferred from homology"/>
<accession>A0A3M8DPV7</accession>
<dbReference type="InterPro" id="IPR046953">
    <property type="entry name" value="Spore_GerAC-like_C"/>
</dbReference>
<evidence type="ECO:0000256" key="2">
    <source>
        <dbReference type="ARBA" id="ARBA00007886"/>
    </source>
</evidence>
<evidence type="ECO:0000256" key="4">
    <source>
        <dbReference type="ARBA" id="ARBA00022729"/>
    </source>
</evidence>